<name>H6RKB7_BLASD</name>
<accession>H6RKB7</accession>
<evidence type="ECO:0000313" key="3">
    <source>
        <dbReference type="Proteomes" id="UP000007517"/>
    </source>
</evidence>
<reference evidence="3" key="2">
    <citation type="submission" date="2012-02" db="EMBL/GenBank/DDBJ databases">
        <title>Complete genome sequence of Blastococcus saxobsidens strain DD2.</title>
        <authorList>
            <person name="Genoscope."/>
        </authorList>
    </citation>
    <scope>NUCLEOTIDE SEQUENCE [LARGE SCALE GENOMIC DNA]</scope>
    <source>
        <strain evidence="3">DD2</strain>
    </source>
</reference>
<dbReference type="eggNOG" id="COG1848">
    <property type="taxonomic scope" value="Bacteria"/>
</dbReference>
<sequence>MRRSSAAHWRGSRCSGRVGGSTNGLLETGRAVVAALHLVPPDDDVLGLAAGLPGTDLRSRDALHLASALQIGADLAAFVAYDGRLTAAAEAAGLVVAQPGS</sequence>
<evidence type="ECO:0000256" key="1">
    <source>
        <dbReference type="SAM" id="MobiDB-lite"/>
    </source>
</evidence>
<dbReference type="EMBL" id="FO117623">
    <property type="protein sequence ID" value="CCG01140.1"/>
    <property type="molecule type" value="Genomic_DNA"/>
</dbReference>
<dbReference type="KEGG" id="bsd:BLASA_0143"/>
<dbReference type="AlphaFoldDB" id="H6RKB7"/>
<protein>
    <recommendedName>
        <fullName evidence="4">PIN domain-containing protein</fullName>
    </recommendedName>
</protein>
<keyword evidence="3" id="KW-1185">Reference proteome</keyword>
<proteinExistence type="predicted"/>
<reference evidence="2 3" key="1">
    <citation type="journal article" date="2012" name="J. Bacteriol.">
        <title>Genome Sequence of Blastococcus saxobsidens DD2, a Stone-Inhabiting Bacterium.</title>
        <authorList>
            <person name="Chouaia B."/>
            <person name="Crotti E."/>
            <person name="Brusetti L."/>
            <person name="Daffonchio D."/>
            <person name="Essoussi I."/>
            <person name="Nouioui I."/>
            <person name="Sbissi I."/>
            <person name="Ghodhbane-Gtari F."/>
            <person name="Gtari M."/>
            <person name="Vacherie B."/>
            <person name="Barbe V."/>
            <person name="Medigue C."/>
            <person name="Gury J."/>
            <person name="Pujic P."/>
            <person name="Normand P."/>
        </authorList>
    </citation>
    <scope>NUCLEOTIDE SEQUENCE [LARGE SCALE GENOMIC DNA]</scope>
    <source>
        <strain evidence="2 3">DD2</strain>
    </source>
</reference>
<evidence type="ECO:0000313" key="2">
    <source>
        <dbReference type="EMBL" id="CCG01140.1"/>
    </source>
</evidence>
<organism evidence="2 3">
    <name type="scientific">Blastococcus saxobsidens (strain DD2)</name>
    <dbReference type="NCBI Taxonomy" id="1146883"/>
    <lineage>
        <taxon>Bacteria</taxon>
        <taxon>Bacillati</taxon>
        <taxon>Actinomycetota</taxon>
        <taxon>Actinomycetes</taxon>
        <taxon>Geodermatophilales</taxon>
        <taxon>Geodermatophilaceae</taxon>
        <taxon>Blastococcus</taxon>
    </lineage>
</organism>
<dbReference type="HOGENOM" id="CLU_2343594_0_0_11"/>
<gene>
    <name evidence="2" type="ordered locus">BLASA_0143</name>
</gene>
<feature type="region of interest" description="Disordered" evidence="1">
    <location>
        <begin position="1"/>
        <end position="21"/>
    </location>
</feature>
<dbReference type="STRING" id="1146883.BLASA_0143"/>
<evidence type="ECO:0008006" key="4">
    <source>
        <dbReference type="Google" id="ProtNLM"/>
    </source>
</evidence>
<dbReference type="Proteomes" id="UP000007517">
    <property type="component" value="Chromosome"/>
</dbReference>